<proteinExistence type="predicted"/>
<dbReference type="EMBL" id="JBJUIK010000008">
    <property type="protein sequence ID" value="KAL3519704.1"/>
    <property type="molecule type" value="Genomic_DNA"/>
</dbReference>
<accession>A0ABD2ZJS0</accession>
<protein>
    <submittedName>
        <fullName evidence="1">Uncharacterized protein</fullName>
    </submittedName>
</protein>
<evidence type="ECO:0000313" key="1">
    <source>
        <dbReference type="EMBL" id="KAL3519704.1"/>
    </source>
</evidence>
<organism evidence="1 2">
    <name type="scientific">Cinchona calisaya</name>
    <dbReference type="NCBI Taxonomy" id="153742"/>
    <lineage>
        <taxon>Eukaryota</taxon>
        <taxon>Viridiplantae</taxon>
        <taxon>Streptophyta</taxon>
        <taxon>Embryophyta</taxon>
        <taxon>Tracheophyta</taxon>
        <taxon>Spermatophyta</taxon>
        <taxon>Magnoliopsida</taxon>
        <taxon>eudicotyledons</taxon>
        <taxon>Gunneridae</taxon>
        <taxon>Pentapetalae</taxon>
        <taxon>asterids</taxon>
        <taxon>lamiids</taxon>
        <taxon>Gentianales</taxon>
        <taxon>Rubiaceae</taxon>
        <taxon>Cinchonoideae</taxon>
        <taxon>Cinchoneae</taxon>
        <taxon>Cinchona</taxon>
    </lineage>
</organism>
<sequence length="259" mass="28215">MFNEDFAGLPSTLQFLSADVVLEDYPTFDGADRKQSSIAYVPTNQGYDLDMQQPWRTIAPHQHRRPTITSSGLLLPTDITTLSSESEACLQSATPFIAEAIFLGSSTLTNLPNIDATGQKISTVAQSMKKDVLDASHIEVNVASSKGLQASPVGTILCLPVQIKEKEDPAENGKNATTHGKGKISRAIYTTPKQNLTESLVKSNIVETSHEFIGETPIEVNPLHELPQLGSFYVNNGKLIPSNKVRFRPGLIILWVNEA</sequence>
<comment type="caution">
    <text evidence="1">The sequence shown here is derived from an EMBL/GenBank/DDBJ whole genome shotgun (WGS) entry which is preliminary data.</text>
</comment>
<dbReference type="Proteomes" id="UP001630127">
    <property type="component" value="Unassembled WGS sequence"/>
</dbReference>
<name>A0ABD2ZJS0_9GENT</name>
<gene>
    <name evidence="1" type="ORF">ACH5RR_017853</name>
</gene>
<evidence type="ECO:0000313" key="2">
    <source>
        <dbReference type="Proteomes" id="UP001630127"/>
    </source>
</evidence>
<dbReference type="AlphaFoldDB" id="A0ABD2ZJS0"/>
<reference evidence="1 2" key="1">
    <citation type="submission" date="2024-11" db="EMBL/GenBank/DDBJ databases">
        <title>A near-complete genome assembly of Cinchona calisaya.</title>
        <authorList>
            <person name="Lian D.C."/>
            <person name="Zhao X.W."/>
            <person name="Wei L."/>
        </authorList>
    </citation>
    <scope>NUCLEOTIDE SEQUENCE [LARGE SCALE GENOMIC DNA]</scope>
    <source>
        <tissue evidence="1">Nenye</tissue>
    </source>
</reference>
<keyword evidence="2" id="KW-1185">Reference proteome</keyword>